<accession>A0A6J7DFD9</accession>
<dbReference type="InterPro" id="IPR029044">
    <property type="entry name" value="Nucleotide-diphossugar_trans"/>
</dbReference>
<proteinExistence type="predicted"/>
<evidence type="ECO:0000313" key="5">
    <source>
        <dbReference type="EMBL" id="CAB4868350.1"/>
    </source>
</evidence>
<dbReference type="GO" id="GO:0005525">
    <property type="term" value="F:GTP binding"/>
    <property type="evidence" value="ECO:0007669"/>
    <property type="project" value="UniProtKB-KW"/>
</dbReference>
<protein>
    <submittedName>
        <fullName evidence="5">Unannotated protein</fullName>
    </submittedName>
</protein>
<dbReference type="EMBL" id="CAFBLN010000020">
    <property type="protein sequence ID" value="CAB4868350.1"/>
    <property type="molecule type" value="Genomic_DNA"/>
</dbReference>
<dbReference type="PANTHER" id="PTHR40392">
    <property type="entry name" value="2-PHOSPHO-L-LACTATE GUANYLYLTRANSFERASE"/>
    <property type="match status" value="1"/>
</dbReference>
<gene>
    <name evidence="5" type="ORF">UFOPK3381_00652</name>
</gene>
<dbReference type="AlphaFoldDB" id="A0A6J7DFD9"/>
<sequence>MSKRIALVPLKSFASAKQRLRVHLSDEDTAALVEQLAIGVLTASRPLTTWIVTDDADIEQFAAEVGLRAFRPSRPGLNEGVLEAYRQASEDFAHVVIIHGDIAAPDGLGSFDYGEGITLFTDHTGLGSNVLALPTGIDFVFQYGVESASRHIGESRRLGIEPLVINGSPWRFDIDSPEDLPIL</sequence>
<organism evidence="5">
    <name type="scientific">freshwater metagenome</name>
    <dbReference type="NCBI Taxonomy" id="449393"/>
    <lineage>
        <taxon>unclassified sequences</taxon>
        <taxon>metagenomes</taxon>
        <taxon>ecological metagenomes</taxon>
    </lineage>
</organism>
<dbReference type="SUPFAM" id="SSF53448">
    <property type="entry name" value="Nucleotide-diphospho-sugar transferases"/>
    <property type="match status" value="1"/>
</dbReference>
<evidence type="ECO:0000256" key="4">
    <source>
        <dbReference type="ARBA" id="ARBA00023134"/>
    </source>
</evidence>
<dbReference type="Pfam" id="PF01983">
    <property type="entry name" value="CofC"/>
    <property type="match status" value="1"/>
</dbReference>
<dbReference type="PANTHER" id="PTHR40392:SF1">
    <property type="entry name" value="2-PHOSPHO-L-LACTATE GUANYLYLTRANSFERASE"/>
    <property type="match status" value="1"/>
</dbReference>
<evidence type="ECO:0000256" key="2">
    <source>
        <dbReference type="ARBA" id="ARBA00022695"/>
    </source>
</evidence>
<keyword evidence="2" id="KW-0548">Nucleotidyltransferase</keyword>
<evidence type="ECO:0000256" key="1">
    <source>
        <dbReference type="ARBA" id="ARBA00022679"/>
    </source>
</evidence>
<dbReference type="InterPro" id="IPR002835">
    <property type="entry name" value="CofC"/>
</dbReference>
<name>A0A6J7DFD9_9ZZZZ</name>
<keyword evidence="3" id="KW-0547">Nucleotide-binding</keyword>
<keyword evidence="1" id="KW-0808">Transferase</keyword>
<dbReference type="Gene3D" id="3.90.550.10">
    <property type="entry name" value="Spore Coat Polysaccharide Biosynthesis Protein SpsA, Chain A"/>
    <property type="match status" value="1"/>
</dbReference>
<keyword evidence="4" id="KW-0342">GTP-binding</keyword>
<dbReference type="GO" id="GO:0043814">
    <property type="term" value="F:phospholactate guanylyltransferase activity"/>
    <property type="evidence" value="ECO:0007669"/>
    <property type="project" value="InterPro"/>
</dbReference>
<reference evidence="5" key="1">
    <citation type="submission" date="2020-05" db="EMBL/GenBank/DDBJ databases">
        <authorList>
            <person name="Chiriac C."/>
            <person name="Salcher M."/>
            <person name="Ghai R."/>
            <person name="Kavagutti S V."/>
        </authorList>
    </citation>
    <scope>NUCLEOTIDE SEQUENCE</scope>
</reference>
<evidence type="ECO:0000256" key="3">
    <source>
        <dbReference type="ARBA" id="ARBA00022741"/>
    </source>
</evidence>